<dbReference type="EMBL" id="VZOL01000017">
    <property type="protein sequence ID" value="KAB0685763.1"/>
    <property type="molecule type" value="Genomic_DNA"/>
</dbReference>
<accession>A0A6L3NP94</accession>
<keyword evidence="2" id="KW-0472">Membrane</keyword>
<protein>
    <submittedName>
        <fullName evidence="3">Uncharacterized protein</fullName>
    </submittedName>
</protein>
<evidence type="ECO:0000313" key="4">
    <source>
        <dbReference type="Proteomes" id="UP000473571"/>
    </source>
</evidence>
<name>A0A6L3NP94_9BURK</name>
<gene>
    <name evidence="3" type="ORF">F7R13_03295</name>
</gene>
<evidence type="ECO:0000256" key="1">
    <source>
        <dbReference type="SAM" id="MobiDB-lite"/>
    </source>
</evidence>
<comment type="caution">
    <text evidence="3">The sequence shown here is derived from an EMBL/GenBank/DDBJ whole genome shotgun (WGS) entry which is preliminary data.</text>
</comment>
<dbReference type="AlphaFoldDB" id="A0A6L3NP94"/>
<keyword evidence="2" id="KW-1133">Transmembrane helix</keyword>
<feature type="transmembrane region" description="Helical" evidence="2">
    <location>
        <begin position="27"/>
        <end position="44"/>
    </location>
</feature>
<evidence type="ECO:0000313" key="3">
    <source>
        <dbReference type="EMBL" id="KAB0685763.1"/>
    </source>
</evidence>
<reference evidence="3 4" key="1">
    <citation type="submission" date="2019-09" db="EMBL/GenBank/DDBJ databases">
        <title>Draft genome sequences of 48 bacterial type strains from the CCUG.</title>
        <authorList>
            <person name="Tunovic T."/>
            <person name="Pineiro-Iglesias B."/>
            <person name="Unosson C."/>
            <person name="Inganas E."/>
            <person name="Ohlen M."/>
            <person name="Cardew S."/>
            <person name="Jensie-Markopoulos S."/>
            <person name="Salva-Serra F."/>
            <person name="Jaen-Luchoro D."/>
            <person name="Karlsson R."/>
            <person name="Svensson-Stadler L."/>
            <person name="Chun J."/>
            <person name="Moore E."/>
        </authorList>
    </citation>
    <scope>NUCLEOTIDE SEQUENCE [LARGE SCALE GENOMIC DNA]</scope>
    <source>
        <strain evidence="3 4">CCUG 65687</strain>
    </source>
</reference>
<evidence type="ECO:0000256" key="2">
    <source>
        <dbReference type="SAM" id="Phobius"/>
    </source>
</evidence>
<proteinExistence type="predicted"/>
<dbReference type="Proteomes" id="UP000473571">
    <property type="component" value="Unassembled WGS sequence"/>
</dbReference>
<feature type="region of interest" description="Disordered" evidence="1">
    <location>
        <begin position="55"/>
        <end position="93"/>
    </location>
</feature>
<sequence>MAGMLAAIGVRHAPKHWSGIDDFAREASYFSGALIVLVGCLPVIKRHRFQSISMLPTRSKRAPRDLSKRRRVGSRTPGRDTRVGVPSVATRST</sequence>
<organism evidence="3 4">
    <name type="scientific">Burkholderia territorii</name>
    <dbReference type="NCBI Taxonomy" id="1503055"/>
    <lineage>
        <taxon>Bacteria</taxon>
        <taxon>Pseudomonadati</taxon>
        <taxon>Pseudomonadota</taxon>
        <taxon>Betaproteobacteria</taxon>
        <taxon>Burkholderiales</taxon>
        <taxon>Burkholderiaceae</taxon>
        <taxon>Burkholderia</taxon>
        <taxon>Burkholderia cepacia complex</taxon>
    </lineage>
</organism>
<keyword evidence="2" id="KW-0812">Transmembrane</keyword>
<dbReference type="RefSeq" id="WP_151003423.1">
    <property type="nucleotide sequence ID" value="NZ_VZOL01000017.1"/>
</dbReference>